<feature type="transmembrane region" description="Helical" evidence="1">
    <location>
        <begin position="178"/>
        <end position="196"/>
    </location>
</feature>
<keyword evidence="1" id="KW-0472">Membrane</keyword>
<feature type="signal peptide" evidence="2">
    <location>
        <begin position="1"/>
        <end position="22"/>
    </location>
</feature>
<evidence type="ECO:0000313" key="3">
    <source>
        <dbReference type="EMBL" id="KAI9265193.1"/>
    </source>
</evidence>
<gene>
    <name evidence="3" type="ORF">BDA99DRAFT_508013</name>
</gene>
<feature type="chain" id="PRO_5042271133" evidence="2">
    <location>
        <begin position="23"/>
        <end position="197"/>
    </location>
</feature>
<protein>
    <submittedName>
        <fullName evidence="3">Uncharacterized protein</fullName>
    </submittedName>
</protein>
<evidence type="ECO:0000256" key="1">
    <source>
        <dbReference type="SAM" id="Phobius"/>
    </source>
</evidence>
<keyword evidence="1" id="KW-1133">Transmembrane helix</keyword>
<evidence type="ECO:0000313" key="4">
    <source>
        <dbReference type="Proteomes" id="UP001209540"/>
    </source>
</evidence>
<dbReference type="Proteomes" id="UP001209540">
    <property type="component" value="Unassembled WGS sequence"/>
</dbReference>
<keyword evidence="4" id="KW-1185">Reference proteome</keyword>
<reference evidence="3" key="2">
    <citation type="submission" date="2023-02" db="EMBL/GenBank/DDBJ databases">
        <authorList>
            <consortium name="DOE Joint Genome Institute"/>
            <person name="Mondo S.J."/>
            <person name="Chang Y."/>
            <person name="Wang Y."/>
            <person name="Ahrendt S."/>
            <person name="Andreopoulos W."/>
            <person name="Barry K."/>
            <person name="Beard J."/>
            <person name="Benny G.L."/>
            <person name="Blankenship S."/>
            <person name="Bonito G."/>
            <person name="Cuomo C."/>
            <person name="Desiro A."/>
            <person name="Gervers K.A."/>
            <person name="Hundley H."/>
            <person name="Kuo A."/>
            <person name="LaButti K."/>
            <person name="Lang B.F."/>
            <person name="Lipzen A."/>
            <person name="O'Donnell K."/>
            <person name="Pangilinan J."/>
            <person name="Reynolds N."/>
            <person name="Sandor L."/>
            <person name="Smith M.W."/>
            <person name="Tsang A."/>
            <person name="Grigoriev I.V."/>
            <person name="Stajich J.E."/>
            <person name="Spatafora J.W."/>
        </authorList>
    </citation>
    <scope>NUCLEOTIDE SEQUENCE</scope>
    <source>
        <strain evidence="3">RSA 2281</strain>
    </source>
</reference>
<dbReference type="AlphaFoldDB" id="A0AAD5PGP0"/>
<name>A0AAD5PGP0_9FUNG</name>
<keyword evidence="1" id="KW-0812">Transmembrane</keyword>
<proteinExistence type="predicted"/>
<sequence>MSTTKSVILILILSTIIQSVTSIGIQASTHDFNITSPLDHGVYVCGQMLPITYVLLGDSSGLELNIYMRPLDVNATTAIIAEKADVSEDASSVVTINKETFWEHSYNYRIPQTAPSGNYEIVFESVDAGENTTIPITVRPFVSTSAAPSATGSSSSLSPSNSISTPSTSSSIYSQRKHSGVVFSLVGFISGFILFVL</sequence>
<accession>A0AAD5PGP0</accession>
<evidence type="ECO:0000256" key="2">
    <source>
        <dbReference type="SAM" id="SignalP"/>
    </source>
</evidence>
<organism evidence="3 4">
    <name type="scientific">Phascolomyces articulosus</name>
    <dbReference type="NCBI Taxonomy" id="60185"/>
    <lineage>
        <taxon>Eukaryota</taxon>
        <taxon>Fungi</taxon>
        <taxon>Fungi incertae sedis</taxon>
        <taxon>Mucoromycota</taxon>
        <taxon>Mucoromycotina</taxon>
        <taxon>Mucoromycetes</taxon>
        <taxon>Mucorales</taxon>
        <taxon>Lichtheimiaceae</taxon>
        <taxon>Phascolomyces</taxon>
    </lineage>
</organism>
<reference evidence="3" key="1">
    <citation type="journal article" date="2022" name="IScience">
        <title>Evolution of zygomycete secretomes and the origins of terrestrial fungal ecologies.</title>
        <authorList>
            <person name="Chang Y."/>
            <person name="Wang Y."/>
            <person name="Mondo S."/>
            <person name="Ahrendt S."/>
            <person name="Andreopoulos W."/>
            <person name="Barry K."/>
            <person name="Beard J."/>
            <person name="Benny G.L."/>
            <person name="Blankenship S."/>
            <person name="Bonito G."/>
            <person name="Cuomo C."/>
            <person name="Desiro A."/>
            <person name="Gervers K.A."/>
            <person name="Hundley H."/>
            <person name="Kuo A."/>
            <person name="LaButti K."/>
            <person name="Lang B.F."/>
            <person name="Lipzen A."/>
            <person name="O'Donnell K."/>
            <person name="Pangilinan J."/>
            <person name="Reynolds N."/>
            <person name="Sandor L."/>
            <person name="Smith M.E."/>
            <person name="Tsang A."/>
            <person name="Grigoriev I.V."/>
            <person name="Stajich J.E."/>
            <person name="Spatafora J.W."/>
        </authorList>
    </citation>
    <scope>NUCLEOTIDE SEQUENCE</scope>
    <source>
        <strain evidence="3">RSA 2281</strain>
    </source>
</reference>
<comment type="caution">
    <text evidence="3">The sequence shown here is derived from an EMBL/GenBank/DDBJ whole genome shotgun (WGS) entry which is preliminary data.</text>
</comment>
<keyword evidence="2" id="KW-0732">Signal</keyword>
<dbReference type="EMBL" id="JAIXMP010000011">
    <property type="protein sequence ID" value="KAI9265193.1"/>
    <property type="molecule type" value="Genomic_DNA"/>
</dbReference>